<sequence length="451" mass="49571">MATLDLTRDLEEDFPPVSLPTSSSSSATLCCSITLPLAASTTMELGCRRKPREPGVTRYEEDFQLYQGRLSEFTLKELKVATNNFSNKNILGRGGFGQVYKGQLANGYVAAIKRGREVSDTSVLMFHAEVKAGNQLNHPNVAPLLGFCTSSKSKDNLLVYPFMVNGSVASHLKDRIGSQPPLSWHMRMKVALGAARGLRHLHSLNIIHRDIKASNILLDERFEPLIGDLGLALFAAERRRAQIERVAESERGAADLALCNGRTNKAECQLEDLTVHTSVRGTIGYIAPEYISRGQCTKKSDIFSFGIMLLELLGGRRVYELCRLAIEEGAELVDWVIGLLKNNELERLIDKDIRGDYNEGEEYTSASKPIFTATPWTIPAHIISSSATETALFTIRNVSRELNTETAPARSLSSNTDETAREVCNGARAVRCRACAECSGDGSEVEAGAWR</sequence>
<dbReference type="AlphaFoldDB" id="A0A2I0IDG4"/>
<evidence type="ECO:0000256" key="3">
    <source>
        <dbReference type="ARBA" id="ARBA00022741"/>
    </source>
</evidence>
<evidence type="ECO:0000313" key="9">
    <source>
        <dbReference type="EMBL" id="PKI42042.1"/>
    </source>
</evidence>
<dbReference type="STRING" id="22663.A0A2I0IDG4"/>
<dbReference type="Gene3D" id="1.10.510.10">
    <property type="entry name" value="Transferase(Phosphotransferase) domain 1"/>
    <property type="match status" value="1"/>
</dbReference>
<keyword evidence="4" id="KW-0418">Kinase</keyword>
<dbReference type="PROSITE" id="PS50011">
    <property type="entry name" value="PROTEIN_KINASE_DOM"/>
    <property type="match status" value="1"/>
</dbReference>
<gene>
    <name evidence="9" type="ORF">CRG98_037495</name>
</gene>
<dbReference type="InterPro" id="IPR011009">
    <property type="entry name" value="Kinase-like_dom_sf"/>
</dbReference>
<dbReference type="Gene3D" id="3.30.200.20">
    <property type="entry name" value="Phosphorylase Kinase, domain 1"/>
    <property type="match status" value="1"/>
</dbReference>
<dbReference type="GO" id="GO:0004674">
    <property type="term" value="F:protein serine/threonine kinase activity"/>
    <property type="evidence" value="ECO:0007669"/>
    <property type="project" value="UniProtKB-KW"/>
</dbReference>
<dbReference type="InterPro" id="IPR000719">
    <property type="entry name" value="Prot_kinase_dom"/>
</dbReference>
<feature type="domain" description="Protein kinase" evidence="8">
    <location>
        <begin position="85"/>
        <end position="377"/>
    </location>
</feature>
<dbReference type="PANTHER" id="PTHR47989">
    <property type="entry name" value="OS01G0750732 PROTEIN"/>
    <property type="match status" value="1"/>
</dbReference>
<feature type="binding site" evidence="6">
    <location>
        <position position="113"/>
    </location>
    <ligand>
        <name>ATP</name>
        <dbReference type="ChEBI" id="CHEBI:30616"/>
    </ligand>
</feature>
<comment type="caution">
    <text evidence="9">The sequence shown here is derived from an EMBL/GenBank/DDBJ whole genome shotgun (WGS) entry which is preliminary data.</text>
</comment>
<accession>A0A2I0IDG4</accession>
<keyword evidence="2" id="KW-0808">Transferase</keyword>
<dbReference type="Pfam" id="PF00069">
    <property type="entry name" value="Pkinase"/>
    <property type="match status" value="1"/>
</dbReference>
<dbReference type="SMART" id="SM00220">
    <property type="entry name" value="S_TKc"/>
    <property type="match status" value="1"/>
</dbReference>
<dbReference type="EMBL" id="PGOL01003232">
    <property type="protein sequence ID" value="PKI42042.1"/>
    <property type="molecule type" value="Genomic_DNA"/>
</dbReference>
<evidence type="ECO:0000256" key="5">
    <source>
        <dbReference type="ARBA" id="ARBA00022840"/>
    </source>
</evidence>
<evidence type="ECO:0000259" key="8">
    <source>
        <dbReference type="PROSITE" id="PS50011"/>
    </source>
</evidence>
<evidence type="ECO:0000256" key="7">
    <source>
        <dbReference type="RuleBase" id="RU000304"/>
    </source>
</evidence>
<evidence type="ECO:0000256" key="4">
    <source>
        <dbReference type="ARBA" id="ARBA00022777"/>
    </source>
</evidence>
<dbReference type="PROSITE" id="PS00107">
    <property type="entry name" value="PROTEIN_KINASE_ATP"/>
    <property type="match status" value="1"/>
</dbReference>
<dbReference type="PROSITE" id="PS00108">
    <property type="entry name" value="PROTEIN_KINASE_ST"/>
    <property type="match status" value="1"/>
</dbReference>
<dbReference type="InterPro" id="IPR017441">
    <property type="entry name" value="Protein_kinase_ATP_BS"/>
</dbReference>
<comment type="similarity">
    <text evidence="7">Belongs to the protein kinase superfamily.</text>
</comment>
<keyword evidence="10" id="KW-1185">Reference proteome</keyword>
<evidence type="ECO:0000313" key="10">
    <source>
        <dbReference type="Proteomes" id="UP000233551"/>
    </source>
</evidence>
<dbReference type="InterPro" id="IPR008271">
    <property type="entry name" value="Ser/Thr_kinase_AS"/>
</dbReference>
<keyword evidence="3 6" id="KW-0547">Nucleotide-binding</keyword>
<keyword evidence="1 7" id="KW-0723">Serine/threonine-protein kinase</keyword>
<organism evidence="9 10">
    <name type="scientific">Punica granatum</name>
    <name type="common">Pomegranate</name>
    <dbReference type="NCBI Taxonomy" id="22663"/>
    <lineage>
        <taxon>Eukaryota</taxon>
        <taxon>Viridiplantae</taxon>
        <taxon>Streptophyta</taxon>
        <taxon>Embryophyta</taxon>
        <taxon>Tracheophyta</taxon>
        <taxon>Spermatophyta</taxon>
        <taxon>Magnoliopsida</taxon>
        <taxon>eudicotyledons</taxon>
        <taxon>Gunneridae</taxon>
        <taxon>Pentapetalae</taxon>
        <taxon>rosids</taxon>
        <taxon>malvids</taxon>
        <taxon>Myrtales</taxon>
        <taxon>Lythraceae</taxon>
        <taxon>Punica</taxon>
    </lineage>
</organism>
<dbReference type="FunFam" id="3.30.200.20:FF:000015">
    <property type="entry name" value="Somatic embryogenesis receptor kinase 1"/>
    <property type="match status" value="1"/>
</dbReference>
<dbReference type="GO" id="GO:0005524">
    <property type="term" value="F:ATP binding"/>
    <property type="evidence" value="ECO:0007669"/>
    <property type="project" value="UniProtKB-UniRule"/>
</dbReference>
<name>A0A2I0IDG4_PUNGR</name>
<proteinExistence type="inferred from homology"/>
<evidence type="ECO:0000256" key="1">
    <source>
        <dbReference type="ARBA" id="ARBA00022527"/>
    </source>
</evidence>
<dbReference type="PANTHER" id="PTHR47989:SF62">
    <property type="entry name" value="OS05G0423500 PROTEIN"/>
    <property type="match status" value="1"/>
</dbReference>
<dbReference type="Proteomes" id="UP000233551">
    <property type="component" value="Unassembled WGS sequence"/>
</dbReference>
<reference evidence="9 10" key="1">
    <citation type="submission" date="2017-11" db="EMBL/GenBank/DDBJ databases">
        <title>De-novo sequencing of pomegranate (Punica granatum L.) genome.</title>
        <authorList>
            <person name="Akparov Z."/>
            <person name="Amiraslanov A."/>
            <person name="Hajiyeva S."/>
            <person name="Abbasov M."/>
            <person name="Kaur K."/>
            <person name="Hamwieh A."/>
            <person name="Solovyev V."/>
            <person name="Salamov A."/>
            <person name="Braich B."/>
            <person name="Kosarev P."/>
            <person name="Mahmoud A."/>
            <person name="Hajiyev E."/>
            <person name="Babayeva S."/>
            <person name="Izzatullayeva V."/>
            <person name="Mammadov A."/>
            <person name="Mammadov A."/>
            <person name="Sharifova S."/>
            <person name="Ojaghi J."/>
            <person name="Eynullazada K."/>
            <person name="Bayramov B."/>
            <person name="Abdulazimova A."/>
            <person name="Shahmuradov I."/>
        </authorList>
    </citation>
    <scope>NUCLEOTIDE SEQUENCE [LARGE SCALE GENOMIC DNA]</scope>
    <source>
        <strain evidence="10">cv. AG2017</strain>
        <tissue evidence="9">Leaf</tissue>
    </source>
</reference>
<protein>
    <recommendedName>
        <fullName evidence="8">Protein kinase domain-containing protein</fullName>
    </recommendedName>
</protein>
<dbReference type="SUPFAM" id="SSF56112">
    <property type="entry name" value="Protein kinase-like (PK-like)"/>
    <property type="match status" value="1"/>
</dbReference>
<keyword evidence="5 6" id="KW-0067">ATP-binding</keyword>
<evidence type="ECO:0000256" key="6">
    <source>
        <dbReference type="PROSITE-ProRule" id="PRU10141"/>
    </source>
</evidence>
<evidence type="ECO:0000256" key="2">
    <source>
        <dbReference type="ARBA" id="ARBA00022679"/>
    </source>
</evidence>